<dbReference type="InterPro" id="IPR051131">
    <property type="entry name" value="NEK_Ser/Thr_kinase_NIMA"/>
</dbReference>
<dbReference type="EMBL" id="SIDB01000010">
    <property type="protein sequence ID" value="KAI3427061.1"/>
    <property type="molecule type" value="Genomic_DNA"/>
</dbReference>
<dbReference type="PROSITE" id="PS00107">
    <property type="entry name" value="PROTEIN_KINASE_ATP"/>
    <property type="match status" value="1"/>
</dbReference>
<feature type="domain" description="Protein kinase" evidence="11">
    <location>
        <begin position="31"/>
        <end position="295"/>
    </location>
</feature>
<dbReference type="PANTHER" id="PTHR44899">
    <property type="entry name" value="CAMK FAMILY PROTEIN KINASE"/>
    <property type="match status" value="1"/>
</dbReference>
<evidence type="ECO:0000259" key="11">
    <source>
        <dbReference type="PROSITE" id="PS50011"/>
    </source>
</evidence>
<feature type="region of interest" description="Disordered" evidence="10">
    <location>
        <begin position="609"/>
        <end position="673"/>
    </location>
</feature>
<evidence type="ECO:0000256" key="9">
    <source>
        <dbReference type="PROSITE-ProRule" id="PRU10141"/>
    </source>
</evidence>
<keyword evidence="2" id="KW-0723">Serine/threonine-protein kinase</keyword>
<evidence type="ECO:0000256" key="3">
    <source>
        <dbReference type="ARBA" id="ARBA00022679"/>
    </source>
</evidence>
<dbReference type="PANTHER" id="PTHR44899:SF6">
    <property type="entry name" value="SERINE_THREONINE PROTEIN KINASE"/>
    <property type="match status" value="1"/>
</dbReference>
<dbReference type="InterPro" id="IPR008271">
    <property type="entry name" value="Ser/Thr_kinase_AS"/>
</dbReference>
<feature type="compositionally biased region" description="Basic residues" evidence="10">
    <location>
        <begin position="663"/>
        <end position="672"/>
    </location>
</feature>
<dbReference type="Gene3D" id="1.10.510.10">
    <property type="entry name" value="Transferase(Phosphotransferase) domain 1"/>
    <property type="match status" value="1"/>
</dbReference>
<dbReference type="EC" id="2.7.11.1" evidence="1"/>
<dbReference type="OrthoDB" id="248923at2759"/>
<keyword evidence="3" id="KW-0808">Transferase</keyword>
<comment type="caution">
    <text evidence="12">The sequence shown here is derived from an EMBL/GenBank/DDBJ whole genome shotgun (WGS) entry which is preliminary data.</text>
</comment>
<organism evidence="12 13">
    <name type="scientific">Chlorella vulgaris</name>
    <name type="common">Green alga</name>
    <dbReference type="NCBI Taxonomy" id="3077"/>
    <lineage>
        <taxon>Eukaryota</taxon>
        <taxon>Viridiplantae</taxon>
        <taxon>Chlorophyta</taxon>
        <taxon>core chlorophytes</taxon>
        <taxon>Trebouxiophyceae</taxon>
        <taxon>Chlorellales</taxon>
        <taxon>Chlorellaceae</taxon>
        <taxon>Chlorella clade</taxon>
        <taxon>Chlorella</taxon>
    </lineage>
</organism>
<dbReference type="GO" id="GO:0004674">
    <property type="term" value="F:protein serine/threonine kinase activity"/>
    <property type="evidence" value="ECO:0007669"/>
    <property type="project" value="UniProtKB-KW"/>
</dbReference>
<dbReference type="SMART" id="SM00220">
    <property type="entry name" value="S_TKc"/>
    <property type="match status" value="1"/>
</dbReference>
<keyword evidence="13" id="KW-1185">Reference proteome</keyword>
<gene>
    <name evidence="12" type="ORF">D9Q98_007001</name>
</gene>
<keyword evidence="5" id="KW-0418">Kinase</keyword>
<feature type="binding site" evidence="9">
    <location>
        <position position="60"/>
    </location>
    <ligand>
        <name>ATP</name>
        <dbReference type="ChEBI" id="CHEBI:30616"/>
    </ligand>
</feature>
<evidence type="ECO:0000256" key="1">
    <source>
        <dbReference type="ARBA" id="ARBA00012513"/>
    </source>
</evidence>
<evidence type="ECO:0000313" key="13">
    <source>
        <dbReference type="Proteomes" id="UP001055712"/>
    </source>
</evidence>
<dbReference type="Proteomes" id="UP001055712">
    <property type="component" value="Unassembled WGS sequence"/>
</dbReference>
<proteinExistence type="predicted"/>
<dbReference type="AlphaFoldDB" id="A0A9D4TJB8"/>
<dbReference type="InterPro" id="IPR000719">
    <property type="entry name" value="Prot_kinase_dom"/>
</dbReference>
<keyword evidence="6 9" id="KW-0067">ATP-binding</keyword>
<reference evidence="12" key="2">
    <citation type="submission" date="2020-11" db="EMBL/GenBank/DDBJ databases">
        <authorList>
            <person name="Cecchin M."/>
            <person name="Marcolungo L."/>
            <person name="Rossato M."/>
            <person name="Girolomoni L."/>
            <person name="Cosentino E."/>
            <person name="Cuine S."/>
            <person name="Li-Beisson Y."/>
            <person name="Delledonne M."/>
            <person name="Ballottari M."/>
        </authorList>
    </citation>
    <scope>NUCLEOTIDE SEQUENCE</scope>
    <source>
        <strain evidence="12">211/11P</strain>
        <tissue evidence="12">Whole cell</tissue>
    </source>
</reference>
<feature type="region of interest" description="Disordered" evidence="10">
    <location>
        <begin position="404"/>
        <end position="434"/>
    </location>
</feature>
<evidence type="ECO:0000313" key="12">
    <source>
        <dbReference type="EMBL" id="KAI3427061.1"/>
    </source>
</evidence>
<evidence type="ECO:0000256" key="6">
    <source>
        <dbReference type="ARBA" id="ARBA00022840"/>
    </source>
</evidence>
<dbReference type="InterPro" id="IPR017441">
    <property type="entry name" value="Protein_kinase_ATP_BS"/>
</dbReference>
<dbReference type="SUPFAM" id="SSF56112">
    <property type="entry name" value="Protein kinase-like (PK-like)"/>
    <property type="match status" value="1"/>
</dbReference>
<feature type="compositionally biased region" description="Low complexity" evidence="10">
    <location>
        <begin position="610"/>
        <end position="649"/>
    </location>
</feature>
<evidence type="ECO:0000256" key="2">
    <source>
        <dbReference type="ARBA" id="ARBA00022527"/>
    </source>
</evidence>
<comment type="catalytic activity">
    <reaction evidence="7">
        <text>L-threonyl-[protein] + ATP = O-phospho-L-threonyl-[protein] + ADP + H(+)</text>
        <dbReference type="Rhea" id="RHEA:46608"/>
        <dbReference type="Rhea" id="RHEA-COMP:11060"/>
        <dbReference type="Rhea" id="RHEA-COMP:11605"/>
        <dbReference type="ChEBI" id="CHEBI:15378"/>
        <dbReference type="ChEBI" id="CHEBI:30013"/>
        <dbReference type="ChEBI" id="CHEBI:30616"/>
        <dbReference type="ChEBI" id="CHEBI:61977"/>
        <dbReference type="ChEBI" id="CHEBI:456216"/>
        <dbReference type="EC" id="2.7.11.1"/>
    </reaction>
</comment>
<feature type="compositionally biased region" description="Polar residues" evidence="10">
    <location>
        <begin position="484"/>
        <end position="499"/>
    </location>
</feature>
<feature type="compositionally biased region" description="Low complexity" evidence="10">
    <location>
        <begin position="404"/>
        <end position="421"/>
    </location>
</feature>
<comment type="catalytic activity">
    <reaction evidence="8">
        <text>L-seryl-[protein] + ATP = O-phospho-L-seryl-[protein] + ADP + H(+)</text>
        <dbReference type="Rhea" id="RHEA:17989"/>
        <dbReference type="Rhea" id="RHEA-COMP:9863"/>
        <dbReference type="Rhea" id="RHEA-COMP:11604"/>
        <dbReference type="ChEBI" id="CHEBI:15378"/>
        <dbReference type="ChEBI" id="CHEBI:29999"/>
        <dbReference type="ChEBI" id="CHEBI:30616"/>
        <dbReference type="ChEBI" id="CHEBI:83421"/>
        <dbReference type="ChEBI" id="CHEBI:456216"/>
        <dbReference type="EC" id="2.7.11.1"/>
    </reaction>
</comment>
<dbReference type="PROSITE" id="PS50011">
    <property type="entry name" value="PROTEIN_KINASE_DOM"/>
    <property type="match status" value="1"/>
</dbReference>
<dbReference type="PROSITE" id="PS00108">
    <property type="entry name" value="PROTEIN_KINASE_ST"/>
    <property type="match status" value="1"/>
</dbReference>
<keyword evidence="4 9" id="KW-0547">Nucleotide-binding</keyword>
<dbReference type="Pfam" id="PF00069">
    <property type="entry name" value="Pkinase"/>
    <property type="match status" value="1"/>
</dbReference>
<sequence length="690" mass="73074">MKGLRGFLQGAIHKAPGPVAGDSGLELHKHFKLYKQLGRGSFATVYEVERLADGKRYALKKFDLAALSQLDRVAVVGEIRLLASLRHPNIISFYEAFCDHDKLCVVTELVGGGDLSAFLRSLRDQGGFLWEREVWSYFLQAALGVQYLHYNRVLHRDLKPQNIMLTKKKEKGGSGGLLKIADLGVSAQLARVFTTTQIGTPHYMAPEMWRHQPYSFSADIWALGCILHELCTLSPTFLNQHTRTEQDVKQQVLSGQYAAIPARYSADLTRLVGLMLRRDPSQRPTIHEILAMPEVAAKLSVLPPEVLVAAAAGGGGERDGGGGGMRKSRSVEKLQVPDGGVAGDNSHLNCLMPPARYATGRGVAAQLCGGPPPLRRCSIPHPDLAQRAATTGIGKAAPGLAASSQALGGQAAQPGGQKWASGWGGGGEAGEGGEAEDLMRRRSIMVGDLLNRLHQEHQEAEAGAYTNPRGMLPTIGDGGRVSAGSIQGGRSQQLASQQHSGSAVARGSLLYSGGGSAAAGGGDMAVAHGGSSGEQGRAFSLARRSVTIAVVQHHQDVEKKLGERPAGSDANLTKLAGTLVRQPFEFCAPVSPIPGVSHVHAANAPIASSAVPAARQPQQQQPQQQQQQGELQQPAAAIAGAGSSSSAGARVGERQVQAEAQAKGKKKKKGKLWRLMWGAEEEAGMHQDVF</sequence>
<protein>
    <recommendedName>
        <fullName evidence="1">non-specific serine/threonine protein kinase</fullName>
        <ecNumber evidence="1">2.7.11.1</ecNumber>
    </recommendedName>
</protein>
<dbReference type="InterPro" id="IPR011009">
    <property type="entry name" value="Kinase-like_dom_sf"/>
</dbReference>
<evidence type="ECO:0000256" key="5">
    <source>
        <dbReference type="ARBA" id="ARBA00022777"/>
    </source>
</evidence>
<evidence type="ECO:0000256" key="7">
    <source>
        <dbReference type="ARBA" id="ARBA00047899"/>
    </source>
</evidence>
<dbReference type="GO" id="GO:0005524">
    <property type="term" value="F:ATP binding"/>
    <property type="evidence" value="ECO:0007669"/>
    <property type="project" value="UniProtKB-UniRule"/>
</dbReference>
<evidence type="ECO:0000256" key="10">
    <source>
        <dbReference type="SAM" id="MobiDB-lite"/>
    </source>
</evidence>
<evidence type="ECO:0000256" key="4">
    <source>
        <dbReference type="ARBA" id="ARBA00022741"/>
    </source>
</evidence>
<feature type="region of interest" description="Disordered" evidence="10">
    <location>
        <begin position="460"/>
        <end position="499"/>
    </location>
</feature>
<evidence type="ECO:0000256" key="8">
    <source>
        <dbReference type="ARBA" id="ARBA00048679"/>
    </source>
</evidence>
<name>A0A9D4TJB8_CHLVU</name>
<reference evidence="12" key="1">
    <citation type="journal article" date="2019" name="Plant J.">
        <title>Chlorella vulgaris genome assembly and annotation reveals the molecular basis for metabolic acclimation to high light conditions.</title>
        <authorList>
            <person name="Cecchin M."/>
            <person name="Marcolungo L."/>
            <person name="Rossato M."/>
            <person name="Girolomoni L."/>
            <person name="Cosentino E."/>
            <person name="Cuine S."/>
            <person name="Li-Beisson Y."/>
            <person name="Delledonne M."/>
            <person name="Ballottari M."/>
        </authorList>
    </citation>
    <scope>NUCLEOTIDE SEQUENCE</scope>
    <source>
        <strain evidence="12">211/11P</strain>
    </source>
</reference>
<accession>A0A9D4TJB8</accession>